<reference evidence="1 2" key="1">
    <citation type="submission" date="2019-08" db="EMBL/GenBank/DDBJ databases">
        <title>Draft genome sequences of two oriental melons (Cucumis melo L. var makuwa).</title>
        <authorList>
            <person name="Kwon S.-Y."/>
        </authorList>
    </citation>
    <scope>NUCLEOTIDE SEQUENCE [LARGE SCALE GENOMIC DNA]</scope>
    <source>
        <strain evidence="2">cv. SW 3</strain>
        <tissue evidence="1">Leaf</tissue>
    </source>
</reference>
<dbReference type="Proteomes" id="UP000321393">
    <property type="component" value="Unassembled WGS sequence"/>
</dbReference>
<gene>
    <name evidence="1" type="ORF">E6C27_scaffold3608G00030</name>
</gene>
<dbReference type="PANTHER" id="PTHR33437:SF2">
    <property type="entry name" value="OS06G0361200 PROTEIN"/>
    <property type="match status" value="1"/>
</dbReference>
<evidence type="ECO:0000313" key="2">
    <source>
        <dbReference type="Proteomes" id="UP000321393"/>
    </source>
</evidence>
<comment type="caution">
    <text evidence="1">The sequence shown here is derived from an EMBL/GenBank/DDBJ whole genome shotgun (WGS) entry which is preliminary data.</text>
</comment>
<name>A0A5A7U9V9_CUCMM</name>
<sequence length="523" mass="60209">MVGWLYVHIGAVAVKDQALVELPVIDRRFSFFLALSLDCKDRLTELSAVEICTQGMHWGLLYILQGIKPRTFEELATHAHDMELSIANRGTKDFPVLEVRKDKKETKDIADMLEQLLEKQLIQLLECKRLEKTRKVDDLTYCKYHRVISHPVEKCFVLKELILRLAREKKIKLDLKEVAQKNHATVTIMLEALSLRLIFKQRESLIQFGTFEPIVVQFHQEVPPKDSQEKEKSIEEDDEGWIVNKKKKKTRKPKLVHEEDKDFPRPQRLVTLADFSLTRFLCDHKDENLGVVVCHAINAMEEESIPPRLLEEKEVSKDLSRFNVDYFLSLPQETETILINALLNPAASSSSAPTATYESTLYSMSIDFSDEDLLLDSRTTYKLLLGRPWIPGNGVVTLTMHQCFKFYQDGVKKVEADSNPFSEVESHFANAKFYLKNHNSPKAMPIEIPFVNRKDNLQLKSLASREPQKSTGTFNFEKGEASTSITKSMILMDETTDFALCPSVEMQERRITICRVPTRLESW</sequence>
<proteinExistence type="predicted"/>
<protein>
    <submittedName>
        <fullName evidence="1">Retrotransposon gag protein</fullName>
    </submittedName>
</protein>
<dbReference type="PANTHER" id="PTHR33437">
    <property type="entry name" value="OS06G0361200 PROTEIN"/>
    <property type="match status" value="1"/>
</dbReference>
<organism evidence="1 2">
    <name type="scientific">Cucumis melo var. makuwa</name>
    <name type="common">Oriental melon</name>
    <dbReference type="NCBI Taxonomy" id="1194695"/>
    <lineage>
        <taxon>Eukaryota</taxon>
        <taxon>Viridiplantae</taxon>
        <taxon>Streptophyta</taxon>
        <taxon>Embryophyta</taxon>
        <taxon>Tracheophyta</taxon>
        <taxon>Spermatophyta</taxon>
        <taxon>Magnoliopsida</taxon>
        <taxon>eudicotyledons</taxon>
        <taxon>Gunneridae</taxon>
        <taxon>Pentapetalae</taxon>
        <taxon>rosids</taxon>
        <taxon>fabids</taxon>
        <taxon>Cucurbitales</taxon>
        <taxon>Cucurbitaceae</taxon>
        <taxon>Benincaseae</taxon>
        <taxon>Cucumis</taxon>
    </lineage>
</organism>
<evidence type="ECO:0000313" key="1">
    <source>
        <dbReference type="EMBL" id="KAA0050986.1"/>
    </source>
</evidence>
<dbReference type="OrthoDB" id="8944635at2759"/>
<dbReference type="AlphaFoldDB" id="A0A5A7U9V9"/>
<accession>A0A5A7U9V9</accession>
<dbReference type="EMBL" id="SSTE01011551">
    <property type="protein sequence ID" value="KAA0050986.1"/>
    <property type="molecule type" value="Genomic_DNA"/>
</dbReference>